<name>D9I669_9CAUD</name>
<dbReference type="GeneID" id="10323122"/>
<keyword evidence="2" id="KW-1185">Reference proteome</keyword>
<organism evidence="1 2">
    <name type="scientific">Acinetobacter phage 133</name>
    <dbReference type="NCBI Taxonomy" id="2919552"/>
    <lineage>
        <taxon>Viruses</taxon>
        <taxon>Duplodnaviria</taxon>
        <taxon>Heunggongvirae</taxon>
        <taxon>Uroviricota</taxon>
        <taxon>Caudoviricetes</taxon>
        <taxon>Pantevenvirales</taxon>
        <taxon>Straboviridae</taxon>
        <taxon>Tevenvirinae</taxon>
        <taxon>Centumtrigintavirus</taxon>
        <taxon>Centumtrigintavirus cv133</taxon>
        <taxon>Acinetobacter virus 133</taxon>
    </lineage>
</organism>
<dbReference type="Proteomes" id="UP000000330">
    <property type="component" value="Segment"/>
</dbReference>
<dbReference type="EMBL" id="HM114315">
    <property type="protein sequence ID" value="ADJ19450.1"/>
    <property type="molecule type" value="Genomic_DNA"/>
</dbReference>
<accession>D9I669</accession>
<gene>
    <name evidence="1" type="ORF">Acj133p135</name>
</gene>
<evidence type="ECO:0000313" key="1">
    <source>
        <dbReference type="EMBL" id="ADJ19450.1"/>
    </source>
</evidence>
<dbReference type="RefSeq" id="YP_004300716.1">
    <property type="nucleotide sequence ID" value="NC_015250.1"/>
</dbReference>
<proteinExistence type="predicted"/>
<reference evidence="1 2" key="1">
    <citation type="journal article" date="2010" name="Virol. J.">
        <title>Genomes of the T4-related bacteriophages as windows on microbial genome evolution.</title>
        <authorList>
            <person name="Petrov V.M."/>
            <person name="Ratnayaka S."/>
            <person name="Nolan J.M."/>
            <person name="Miller E.S."/>
            <person name="Karam J.D."/>
        </authorList>
    </citation>
    <scope>NUCLEOTIDE SEQUENCE [LARGE SCALE GENOMIC DNA]</scope>
    <source>
        <strain evidence="1">Acj133</strain>
    </source>
</reference>
<sequence length="37" mass="4121">MSKFNWVVNPLTENNSIIFPVISLAGKSGPCEVMIQR</sequence>
<protein>
    <submittedName>
        <fullName evidence="1">Uncharacterized protein</fullName>
    </submittedName>
</protein>
<evidence type="ECO:0000313" key="2">
    <source>
        <dbReference type="Proteomes" id="UP000000330"/>
    </source>
</evidence>
<dbReference type="KEGG" id="vg:10323122"/>